<proteinExistence type="inferred from homology"/>
<dbReference type="Proteomes" id="UP000630660">
    <property type="component" value="Unassembled WGS sequence"/>
</dbReference>
<comment type="catalytic activity">
    <reaction evidence="10">
        <text>7,8-dihydroneopterin 3'-triphosphate + H2O = 6-carboxy-5,6,7,8-tetrahydropterin + triphosphate + acetaldehyde + 2 H(+)</text>
        <dbReference type="Rhea" id="RHEA:27966"/>
        <dbReference type="ChEBI" id="CHEBI:15343"/>
        <dbReference type="ChEBI" id="CHEBI:15377"/>
        <dbReference type="ChEBI" id="CHEBI:15378"/>
        <dbReference type="ChEBI" id="CHEBI:18036"/>
        <dbReference type="ChEBI" id="CHEBI:58462"/>
        <dbReference type="ChEBI" id="CHEBI:61032"/>
        <dbReference type="EC" id="4.1.2.50"/>
    </reaction>
</comment>
<dbReference type="SUPFAM" id="SSF55620">
    <property type="entry name" value="Tetrahydrobiopterin biosynthesis enzymes-like"/>
    <property type="match status" value="1"/>
</dbReference>
<dbReference type="InterPro" id="IPR007115">
    <property type="entry name" value="6-PTP_synth/QueD"/>
</dbReference>
<dbReference type="Gene3D" id="3.30.479.10">
    <property type="entry name" value="6-pyruvoyl tetrahydropterin synthase/QueD"/>
    <property type="match status" value="1"/>
</dbReference>
<evidence type="ECO:0000256" key="8">
    <source>
        <dbReference type="ARBA" id="ARBA00023239"/>
    </source>
</evidence>
<dbReference type="AlphaFoldDB" id="A0A9D5K972"/>
<evidence type="ECO:0000256" key="1">
    <source>
        <dbReference type="ARBA" id="ARBA00001947"/>
    </source>
</evidence>
<evidence type="ECO:0000256" key="7">
    <source>
        <dbReference type="ARBA" id="ARBA00022833"/>
    </source>
</evidence>
<comment type="pathway">
    <text evidence="2">Purine metabolism; 7-cyano-7-deazaguanine biosynthesis.</text>
</comment>
<dbReference type="PANTHER" id="PTHR12589">
    <property type="entry name" value="PYRUVOYL TETRAHYDROBIOPTERIN SYNTHASE"/>
    <property type="match status" value="1"/>
</dbReference>
<evidence type="ECO:0000256" key="2">
    <source>
        <dbReference type="ARBA" id="ARBA00005061"/>
    </source>
</evidence>
<name>A0A9D5K972_UNCW3</name>
<dbReference type="GO" id="GO:0070497">
    <property type="term" value="F:6-carboxytetrahydropterin synthase activity"/>
    <property type="evidence" value="ECO:0007669"/>
    <property type="project" value="UniProtKB-EC"/>
</dbReference>
<evidence type="ECO:0000256" key="6">
    <source>
        <dbReference type="ARBA" id="ARBA00022723"/>
    </source>
</evidence>
<comment type="cofactor">
    <cofactor evidence="1">
        <name>Zn(2+)</name>
        <dbReference type="ChEBI" id="CHEBI:29105"/>
    </cofactor>
</comment>
<evidence type="ECO:0000313" key="12">
    <source>
        <dbReference type="Proteomes" id="UP000630660"/>
    </source>
</evidence>
<dbReference type="GO" id="GO:0046872">
    <property type="term" value="F:metal ion binding"/>
    <property type="evidence" value="ECO:0007669"/>
    <property type="project" value="UniProtKB-KW"/>
</dbReference>
<keyword evidence="8" id="KW-0456">Lyase</keyword>
<comment type="caution">
    <text evidence="11">The sequence shown here is derived from an EMBL/GenBank/DDBJ whole genome shotgun (WGS) entry which is preliminary data.</text>
</comment>
<evidence type="ECO:0000256" key="3">
    <source>
        <dbReference type="ARBA" id="ARBA00008900"/>
    </source>
</evidence>
<evidence type="ECO:0000313" key="11">
    <source>
        <dbReference type="EMBL" id="MBD3364773.1"/>
    </source>
</evidence>
<protein>
    <recommendedName>
        <fullName evidence="5">6-carboxy-5,6,7,8-tetrahydropterin synthase</fullName>
        <ecNumber evidence="4">4.1.2.50</ecNumber>
    </recommendedName>
    <alternativeName>
        <fullName evidence="9">Queuosine biosynthesis protein QueD</fullName>
    </alternativeName>
</protein>
<dbReference type="PANTHER" id="PTHR12589:SF7">
    <property type="entry name" value="6-PYRUVOYL TETRAHYDROBIOPTERIN SYNTHASE"/>
    <property type="match status" value="1"/>
</dbReference>
<evidence type="ECO:0000256" key="5">
    <source>
        <dbReference type="ARBA" id="ARBA00018141"/>
    </source>
</evidence>
<sequence>MFEVEVTLPLELKHRLKGFGEDISKPHEHSWNVTVTCCTKSLDKRGVSVDFMKLTEILNRLLEPLQGQLLNSHPPFDQIPPTAENIAVWVAEGIHKSYPNLVKGVTVGSAHEKARYLMYNH</sequence>
<organism evidence="11 12">
    <name type="scientific">candidate division WOR-3 bacterium</name>
    <dbReference type="NCBI Taxonomy" id="2052148"/>
    <lineage>
        <taxon>Bacteria</taxon>
        <taxon>Bacteria division WOR-3</taxon>
    </lineage>
</organism>
<evidence type="ECO:0000256" key="10">
    <source>
        <dbReference type="ARBA" id="ARBA00048807"/>
    </source>
</evidence>
<keyword evidence="6" id="KW-0479">Metal-binding</keyword>
<dbReference type="InterPro" id="IPR038418">
    <property type="entry name" value="6-PTP_synth/QueD_sf"/>
</dbReference>
<evidence type="ECO:0000256" key="9">
    <source>
        <dbReference type="ARBA" id="ARBA00031449"/>
    </source>
</evidence>
<keyword evidence="7" id="KW-0862">Zinc</keyword>
<gene>
    <name evidence="11" type="ORF">GF359_06110</name>
</gene>
<dbReference type="Pfam" id="PF01242">
    <property type="entry name" value="PTPS"/>
    <property type="match status" value="1"/>
</dbReference>
<accession>A0A9D5K972</accession>
<comment type="similarity">
    <text evidence="3">Belongs to the PTPS family. QueD subfamily.</text>
</comment>
<reference evidence="11" key="1">
    <citation type="submission" date="2019-11" db="EMBL/GenBank/DDBJ databases">
        <title>Microbial mats filling the niche in hypersaline microbial mats.</title>
        <authorList>
            <person name="Wong H.L."/>
            <person name="Macleod F.I."/>
            <person name="White R.A. III"/>
            <person name="Burns B.P."/>
        </authorList>
    </citation>
    <scope>NUCLEOTIDE SEQUENCE</scope>
    <source>
        <strain evidence="11">Bin_327</strain>
    </source>
</reference>
<dbReference type="EMBL" id="WJKJ01000201">
    <property type="protein sequence ID" value="MBD3364773.1"/>
    <property type="molecule type" value="Genomic_DNA"/>
</dbReference>
<dbReference type="EC" id="4.1.2.50" evidence="4"/>
<evidence type="ECO:0000256" key="4">
    <source>
        <dbReference type="ARBA" id="ARBA00012982"/>
    </source>
</evidence>